<evidence type="ECO:0000313" key="6">
    <source>
        <dbReference type="EMBL" id="MCS5712817.1"/>
    </source>
</evidence>
<organism evidence="5">
    <name type="scientific">Candidatus Berkiella aquae</name>
    <dbReference type="NCBI Taxonomy" id="295108"/>
    <lineage>
        <taxon>Bacteria</taxon>
        <taxon>Pseudomonadati</taxon>
        <taxon>Pseudomonadota</taxon>
        <taxon>Gammaproteobacteria</taxon>
        <taxon>Candidatus Berkiellales</taxon>
        <taxon>Candidatus Berkiellaceae</taxon>
        <taxon>Candidatus Berkiella</taxon>
    </lineage>
</organism>
<dbReference type="Pfam" id="PF03472">
    <property type="entry name" value="Autoind_bind"/>
    <property type="match status" value="1"/>
</dbReference>
<dbReference type="Gene3D" id="3.30.450.80">
    <property type="entry name" value="Transcription factor LuxR-like, autoinducer-binding domain"/>
    <property type="match status" value="1"/>
</dbReference>
<sequence>MILSEDDLIRKNIKNDEFDKKLSELREKYLSQIYSNYMFFSLENKETRERLVYSTNLEWQSNYIDHKMIDSCPLYAATVLSPRNYRLDRSFFLWNQIIPEGKMQRDVIGVRAEHGIANGLSITKKIGNYQAMLGLASDPKDHELERNYTMFLPKIITLFAAASSLCFSKQGSISETILIRTVSNDFKNNF</sequence>
<dbReference type="EMBL" id="LKAJ01000014">
    <property type="protein sequence ID" value="KRG20258.1"/>
    <property type="molecule type" value="Genomic_DNA"/>
</dbReference>
<accession>A0A0Q9YRD6</accession>
<dbReference type="AlphaFoldDB" id="A0A0Q9YRD6"/>
<evidence type="ECO:0000256" key="3">
    <source>
        <dbReference type="ARBA" id="ARBA00023163"/>
    </source>
</evidence>
<proteinExistence type="predicted"/>
<dbReference type="GO" id="GO:0003677">
    <property type="term" value="F:DNA binding"/>
    <property type="evidence" value="ECO:0007669"/>
    <property type="project" value="UniProtKB-KW"/>
</dbReference>
<dbReference type="OrthoDB" id="5662946at2"/>
<keyword evidence="2" id="KW-0238">DNA-binding</keyword>
<dbReference type="InterPro" id="IPR036693">
    <property type="entry name" value="TF_LuxR_autoind-bd_dom_sf"/>
</dbReference>
<dbReference type="Proteomes" id="UP000051497">
    <property type="component" value="Unassembled WGS sequence"/>
</dbReference>
<evidence type="ECO:0000313" key="5">
    <source>
        <dbReference type="EMBL" id="KRG20258.1"/>
    </source>
</evidence>
<reference evidence="6" key="3">
    <citation type="submission" date="2021-06" db="EMBL/GenBank/DDBJ databases">
        <title>Genomic Description and Analysis of Intracellular Bacteria, Candidatus Berkiella cookevillensis and Candidatus Berkiella aquae.</title>
        <authorList>
            <person name="Kidane D.T."/>
            <person name="Mehari Y.T."/>
            <person name="Rice F.C."/>
            <person name="Arivett B.A."/>
            <person name="Farone A.L."/>
            <person name="Berk S.G."/>
            <person name="Farone M.B."/>
        </authorList>
    </citation>
    <scope>NUCLEOTIDE SEQUENCE</scope>
    <source>
        <strain evidence="6">HT99</strain>
    </source>
</reference>
<keyword evidence="1" id="KW-0805">Transcription regulation</keyword>
<gene>
    <name evidence="6" type="ORF">HT99x_015365</name>
    <name evidence="5" type="ORF">HT99x_02650</name>
</gene>
<evidence type="ECO:0000256" key="1">
    <source>
        <dbReference type="ARBA" id="ARBA00023015"/>
    </source>
</evidence>
<feature type="domain" description="Transcription factor LuxR-like autoinducer-binding" evidence="4">
    <location>
        <begin position="52"/>
        <end position="145"/>
    </location>
</feature>
<evidence type="ECO:0000313" key="7">
    <source>
        <dbReference type="Proteomes" id="UP000051497"/>
    </source>
</evidence>
<protein>
    <submittedName>
        <fullName evidence="6">Autoinducer binding domain-containing protein</fullName>
    </submittedName>
</protein>
<keyword evidence="3" id="KW-0804">Transcription</keyword>
<reference evidence="5" key="1">
    <citation type="submission" date="2015-09" db="EMBL/GenBank/DDBJ databases">
        <title>Draft Genome Sequences of Two Novel Amoeba-resistant Intranuclear Bacteria, Candidatus Berkiella cookevillensis and Candidatus Berkiella aquae.</title>
        <authorList>
            <person name="Mehari Y.T."/>
            <person name="Arivett B.A."/>
            <person name="Farone A.L."/>
            <person name="Gunderson J.H."/>
            <person name="Farone M.B."/>
        </authorList>
    </citation>
    <scope>NUCLEOTIDE SEQUENCE [LARGE SCALE GENOMIC DNA]</scope>
    <source>
        <strain evidence="5">HT99</strain>
    </source>
</reference>
<dbReference type="STRING" id="295108.HT99x_02650"/>
<comment type="caution">
    <text evidence="5">The sequence shown here is derived from an EMBL/GenBank/DDBJ whole genome shotgun (WGS) entry which is preliminary data.</text>
</comment>
<dbReference type="EMBL" id="LKAJ02000002">
    <property type="protein sequence ID" value="MCS5712817.1"/>
    <property type="molecule type" value="Genomic_DNA"/>
</dbReference>
<dbReference type="RefSeq" id="WP_075067250.1">
    <property type="nucleotide sequence ID" value="NZ_LKAJ02000002.1"/>
</dbReference>
<dbReference type="SUPFAM" id="SSF75516">
    <property type="entry name" value="Pheromone-binding domain of LuxR-like quorum-sensing transcription factors"/>
    <property type="match status" value="1"/>
</dbReference>
<evidence type="ECO:0000256" key="2">
    <source>
        <dbReference type="ARBA" id="ARBA00023125"/>
    </source>
</evidence>
<name>A0A0Q9YRD6_9GAMM</name>
<evidence type="ECO:0000259" key="4">
    <source>
        <dbReference type="Pfam" id="PF03472"/>
    </source>
</evidence>
<reference evidence="6" key="2">
    <citation type="journal article" date="2016" name="Genome Announc.">
        <title>Draft Genome Sequences of Two Novel Amoeba-Resistant Intranuclear Bacteria, 'Candidatus Berkiella cookevillensis' and 'Candidatus Berkiella aquae'.</title>
        <authorList>
            <person name="Mehari Y.T."/>
            <person name="Arivett B.A."/>
            <person name="Farone A.L."/>
            <person name="Gunderson J.H."/>
            <person name="Farone M.B."/>
        </authorList>
    </citation>
    <scope>NUCLEOTIDE SEQUENCE</scope>
    <source>
        <strain evidence="6">HT99</strain>
    </source>
</reference>
<dbReference type="InterPro" id="IPR005143">
    <property type="entry name" value="TF_LuxR_autoind-bd_dom"/>
</dbReference>
<keyword evidence="7" id="KW-1185">Reference proteome</keyword>